<keyword evidence="10" id="KW-1185">Reference proteome</keyword>
<comment type="subcellular location">
    <subcellularLocation>
        <location evidence="1">Cell membrane</location>
        <topology evidence="1">Multi-pass membrane protein</topology>
    </subcellularLocation>
</comment>
<evidence type="ECO:0000313" key="9">
    <source>
        <dbReference type="EMBL" id="NYI67515.1"/>
    </source>
</evidence>
<sequence length="353" mass="38329">METTVLDRTRSAVASLSPGYFALVMASGIISTGLFMAGVPLLSMALLIVCIAAFIIILALTIWRLIKFRAEARADFENPKIAFAFNTYVAGANVLAVRLALQGLVGISIVLLALAVVTWLIFAYTMPWTTLLGRKKTTLLKSVNGTWFVWVVASQSVAVASATVEPSMSQWRDGLAILAVGAWSVGVIWYVAVGIFVAVRLLLYDLTPEELNPPYAVSMGALAITILAGTKIVDMEQAPMVDATQHLIAGVTVVFWAFTTGLIPMLLIAVWWRHVIHRVSKAYEPSIWSAIFPLGMYAVASMSLGRADKLPMIEAIGHSELWFAFACWLVTLVSMLIHLWRTLARTNAVGGTA</sequence>
<evidence type="ECO:0000313" key="10">
    <source>
        <dbReference type="Proteomes" id="UP000539111"/>
    </source>
</evidence>
<dbReference type="RefSeq" id="WP_179427534.1">
    <property type="nucleotide sequence ID" value="NZ_JACBZP010000001.1"/>
</dbReference>
<keyword evidence="7 8" id="KW-0472">Membrane</keyword>
<dbReference type="Pfam" id="PF03595">
    <property type="entry name" value="SLAC1"/>
    <property type="match status" value="1"/>
</dbReference>
<comment type="similarity">
    <text evidence="2">Belongs to the tellurite-resistance/dicarboxylate transporter (TDT) family.</text>
</comment>
<dbReference type="Proteomes" id="UP000539111">
    <property type="component" value="Unassembled WGS sequence"/>
</dbReference>
<reference evidence="9 10" key="1">
    <citation type="submission" date="2020-07" db="EMBL/GenBank/DDBJ databases">
        <title>Sequencing the genomes of 1000 actinobacteria strains.</title>
        <authorList>
            <person name="Klenk H.-P."/>
        </authorList>
    </citation>
    <scope>NUCLEOTIDE SEQUENCE [LARGE SCALE GENOMIC DNA]</scope>
    <source>
        <strain evidence="9 10">DSM 26341</strain>
    </source>
</reference>
<dbReference type="Gene3D" id="1.50.10.150">
    <property type="entry name" value="Voltage-dependent anion channel"/>
    <property type="match status" value="1"/>
</dbReference>
<evidence type="ECO:0000256" key="5">
    <source>
        <dbReference type="ARBA" id="ARBA00022692"/>
    </source>
</evidence>
<gene>
    <name evidence="9" type="ORF">BJY26_001821</name>
</gene>
<keyword evidence="4" id="KW-1003">Cell membrane</keyword>
<organism evidence="9 10">
    <name type="scientific">Spelaeicoccus albus</name>
    <dbReference type="NCBI Taxonomy" id="1280376"/>
    <lineage>
        <taxon>Bacteria</taxon>
        <taxon>Bacillati</taxon>
        <taxon>Actinomycetota</taxon>
        <taxon>Actinomycetes</taxon>
        <taxon>Micrococcales</taxon>
        <taxon>Brevibacteriaceae</taxon>
        <taxon>Spelaeicoccus</taxon>
    </lineage>
</organism>
<dbReference type="EMBL" id="JACBZP010000001">
    <property type="protein sequence ID" value="NYI67515.1"/>
    <property type="molecule type" value="Genomic_DNA"/>
</dbReference>
<dbReference type="GO" id="GO:0000319">
    <property type="term" value="F:sulfite transmembrane transporter activity"/>
    <property type="evidence" value="ECO:0007669"/>
    <property type="project" value="TreeGrafter"/>
</dbReference>
<dbReference type="InterPro" id="IPR004695">
    <property type="entry name" value="SLAC1/Mae1/Ssu1/TehA"/>
</dbReference>
<dbReference type="CDD" id="cd09319">
    <property type="entry name" value="TDT_like_1"/>
    <property type="match status" value="1"/>
</dbReference>
<dbReference type="PANTHER" id="PTHR31686">
    <property type="match status" value="1"/>
</dbReference>
<evidence type="ECO:0000256" key="8">
    <source>
        <dbReference type="SAM" id="Phobius"/>
    </source>
</evidence>
<evidence type="ECO:0000256" key="6">
    <source>
        <dbReference type="ARBA" id="ARBA00022989"/>
    </source>
</evidence>
<evidence type="ECO:0000256" key="2">
    <source>
        <dbReference type="ARBA" id="ARBA00008566"/>
    </source>
</evidence>
<feature type="transmembrane region" description="Helical" evidence="8">
    <location>
        <begin position="321"/>
        <end position="340"/>
    </location>
</feature>
<dbReference type="InterPro" id="IPR038665">
    <property type="entry name" value="Voltage-dep_anion_channel_sf"/>
</dbReference>
<comment type="caution">
    <text evidence="9">The sequence shown here is derived from an EMBL/GenBank/DDBJ whole genome shotgun (WGS) entry which is preliminary data.</text>
</comment>
<dbReference type="InterPro" id="IPR051629">
    <property type="entry name" value="Sulfite_efflux_TDT"/>
</dbReference>
<dbReference type="AlphaFoldDB" id="A0A7Z0D287"/>
<evidence type="ECO:0000256" key="1">
    <source>
        <dbReference type="ARBA" id="ARBA00004651"/>
    </source>
</evidence>
<name>A0A7Z0D287_9MICO</name>
<proteinExistence type="inferred from homology"/>
<dbReference type="GO" id="GO:0005886">
    <property type="term" value="C:plasma membrane"/>
    <property type="evidence" value="ECO:0007669"/>
    <property type="project" value="UniProtKB-SubCell"/>
</dbReference>
<feature type="transmembrane region" description="Helical" evidence="8">
    <location>
        <begin position="253"/>
        <end position="275"/>
    </location>
</feature>
<feature type="transmembrane region" description="Helical" evidence="8">
    <location>
        <begin position="41"/>
        <end position="63"/>
    </location>
</feature>
<protein>
    <submittedName>
        <fullName evidence="9">Tellurite resistance protein TehA-like permease</fullName>
    </submittedName>
</protein>
<keyword evidence="5 8" id="KW-0812">Transmembrane</keyword>
<accession>A0A7Z0D287</accession>
<dbReference type="PANTHER" id="PTHR31686:SF1">
    <property type="entry name" value="SULFITE EFFLUX PUMP SSU1"/>
    <property type="match status" value="1"/>
</dbReference>
<evidence type="ECO:0000256" key="4">
    <source>
        <dbReference type="ARBA" id="ARBA00022475"/>
    </source>
</evidence>
<evidence type="ECO:0000256" key="7">
    <source>
        <dbReference type="ARBA" id="ARBA00023136"/>
    </source>
</evidence>
<feature type="transmembrane region" description="Helical" evidence="8">
    <location>
        <begin position="287"/>
        <end position="305"/>
    </location>
</feature>
<feature type="transmembrane region" description="Helical" evidence="8">
    <location>
        <begin position="107"/>
        <end position="126"/>
    </location>
</feature>
<keyword evidence="6 8" id="KW-1133">Transmembrane helix</keyword>
<feature type="transmembrane region" description="Helical" evidence="8">
    <location>
        <begin position="147"/>
        <end position="164"/>
    </location>
</feature>
<feature type="transmembrane region" description="Helical" evidence="8">
    <location>
        <begin position="12"/>
        <end position="35"/>
    </location>
</feature>
<feature type="transmembrane region" description="Helical" evidence="8">
    <location>
        <begin position="176"/>
        <end position="203"/>
    </location>
</feature>
<evidence type="ECO:0000256" key="3">
    <source>
        <dbReference type="ARBA" id="ARBA00022448"/>
    </source>
</evidence>
<keyword evidence="3" id="KW-0813">Transport</keyword>